<dbReference type="InterPro" id="IPR014710">
    <property type="entry name" value="RmlC-like_jellyroll"/>
</dbReference>
<dbReference type="PANTHER" id="PTHR12918">
    <property type="entry name" value="CYSTEINE DIOXYGENASE"/>
    <property type="match status" value="1"/>
</dbReference>
<dbReference type="SUPFAM" id="SSF51182">
    <property type="entry name" value="RmlC-like cupins"/>
    <property type="match status" value="1"/>
</dbReference>
<keyword evidence="3 7" id="KW-0223">Dioxygenase</keyword>
<dbReference type="InterPro" id="IPR010300">
    <property type="entry name" value="CDO_1"/>
</dbReference>
<dbReference type="Pfam" id="PF05995">
    <property type="entry name" value="CDO_I"/>
    <property type="match status" value="1"/>
</dbReference>
<evidence type="ECO:0000256" key="3">
    <source>
        <dbReference type="ARBA" id="ARBA00022964"/>
    </source>
</evidence>
<feature type="binding site" evidence="6">
    <location>
        <position position="105"/>
    </location>
    <ligand>
        <name>Fe cation</name>
        <dbReference type="ChEBI" id="CHEBI:24875"/>
        <note>catalytic</note>
    </ligand>
</feature>
<evidence type="ECO:0000256" key="1">
    <source>
        <dbReference type="ARBA" id="ARBA00006622"/>
    </source>
</evidence>
<gene>
    <name evidence="7" type="ORF">JOL79_05265</name>
</gene>
<feature type="binding site" evidence="6">
    <location>
        <position position="149"/>
    </location>
    <ligand>
        <name>Fe cation</name>
        <dbReference type="ChEBI" id="CHEBI:24875"/>
        <note>catalytic</note>
    </ligand>
</feature>
<dbReference type="PANTHER" id="PTHR12918:SF1">
    <property type="entry name" value="CYSTEINE DIOXYGENASE TYPE 1"/>
    <property type="match status" value="1"/>
</dbReference>
<evidence type="ECO:0000256" key="2">
    <source>
        <dbReference type="ARBA" id="ARBA00022723"/>
    </source>
</evidence>
<reference evidence="7" key="1">
    <citation type="submission" date="2021-02" db="EMBL/GenBank/DDBJ databases">
        <title>Draft genome sequence of Microbispora sp. RL4-1S isolated from rice leaves in Thailand.</title>
        <authorList>
            <person name="Muangham S."/>
            <person name="Duangmal K."/>
        </authorList>
    </citation>
    <scope>NUCLEOTIDE SEQUENCE</scope>
    <source>
        <strain evidence="7">RL4-1S</strain>
    </source>
</reference>
<proteinExistence type="inferred from homology"/>
<evidence type="ECO:0000256" key="5">
    <source>
        <dbReference type="ARBA" id="ARBA00023004"/>
    </source>
</evidence>
<evidence type="ECO:0000313" key="7">
    <source>
        <dbReference type="EMBL" id="MBP2703209.1"/>
    </source>
</evidence>
<dbReference type="GO" id="GO:0016702">
    <property type="term" value="F:oxidoreductase activity, acting on single donors with incorporation of molecular oxygen, incorporation of two atoms of oxygen"/>
    <property type="evidence" value="ECO:0007669"/>
    <property type="project" value="InterPro"/>
</dbReference>
<dbReference type="AlphaFoldDB" id="A0A940WMC3"/>
<sequence>MSTPTVQVTESCAPFAALSEAPAGTPLGAPFDTPFDELPARPLERRELTALVEGLAARPELWTHHLGFDGAEDGGRHYASLYRDAYVDVWLLCWRPGDDTGWHDHDISSGAVKVVSGELKESNPRIGGRHVETPVAEGESFSFGPDHIHRLTGETNGTVSIHAYSPPLWRLGQYSITEDGMMRRLSVSYADELRPVDPA</sequence>
<accession>A0A940WMC3</accession>
<dbReference type="CDD" id="cd10548">
    <property type="entry name" value="cupin_CDO"/>
    <property type="match status" value="1"/>
</dbReference>
<dbReference type="Gene3D" id="2.60.120.10">
    <property type="entry name" value="Jelly Rolls"/>
    <property type="match status" value="1"/>
</dbReference>
<organism evidence="7 8">
    <name type="scientific">Microbispora oryzae</name>
    <dbReference type="NCBI Taxonomy" id="2806554"/>
    <lineage>
        <taxon>Bacteria</taxon>
        <taxon>Bacillati</taxon>
        <taxon>Actinomycetota</taxon>
        <taxon>Actinomycetes</taxon>
        <taxon>Streptosporangiales</taxon>
        <taxon>Streptosporangiaceae</taxon>
        <taxon>Microbispora</taxon>
    </lineage>
</organism>
<comment type="similarity">
    <text evidence="1">Belongs to the cysteine dioxygenase family.</text>
</comment>
<dbReference type="EMBL" id="JAFCNB010000002">
    <property type="protein sequence ID" value="MBP2703209.1"/>
    <property type="molecule type" value="Genomic_DNA"/>
</dbReference>
<keyword evidence="8" id="KW-1185">Reference proteome</keyword>
<dbReference type="InterPro" id="IPR011051">
    <property type="entry name" value="RmlC_Cupin_sf"/>
</dbReference>
<feature type="binding site" evidence="6">
    <location>
        <position position="103"/>
    </location>
    <ligand>
        <name>Fe cation</name>
        <dbReference type="ChEBI" id="CHEBI:24875"/>
        <note>catalytic</note>
    </ligand>
</feature>
<protein>
    <submittedName>
        <fullName evidence="7">Cysteine dioxygenase family protein</fullName>
    </submittedName>
</protein>
<name>A0A940WMC3_9ACTN</name>
<evidence type="ECO:0000256" key="6">
    <source>
        <dbReference type="PIRSR" id="PIRSR610300-51"/>
    </source>
</evidence>
<comment type="caution">
    <text evidence="7">The sequence shown here is derived from an EMBL/GenBank/DDBJ whole genome shotgun (WGS) entry which is preliminary data.</text>
</comment>
<dbReference type="RefSeq" id="WP_210154498.1">
    <property type="nucleotide sequence ID" value="NZ_JAFCNB010000002.1"/>
</dbReference>
<evidence type="ECO:0000256" key="4">
    <source>
        <dbReference type="ARBA" id="ARBA00023002"/>
    </source>
</evidence>
<evidence type="ECO:0000313" key="8">
    <source>
        <dbReference type="Proteomes" id="UP000674234"/>
    </source>
</evidence>
<dbReference type="Proteomes" id="UP000674234">
    <property type="component" value="Unassembled WGS sequence"/>
</dbReference>
<dbReference type="GO" id="GO:0008198">
    <property type="term" value="F:ferrous iron binding"/>
    <property type="evidence" value="ECO:0007669"/>
    <property type="project" value="TreeGrafter"/>
</dbReference>
<keyword evidence="5 6" id="KW-0408">Iron</keyword>
<keyword evidence="4" id="KW-0560">Oxidoreductase</keyword>
<keyword evidence="2 6" id="KW-0479">Metal-binding</keyword>